<gene>
    <name evidence="4" type="ORF">C2S53_002913</name>
</gene>
<feature type="compositionally biased region" description="Polar residues" evidence="1">
    <location>
        <begin position="624"/>
        <end position="633"/>
    </location>
</feature>
<feature type="region of interest" description="Disordered" evidence="1">
    <location>
        <begin position="613"/>
        <end position="773"/>
    </location>
</feature>
<feature type="compositionally biased region" description="Basic and acidic residues" evidence="1">
    <location>
        <begin position="282"/>
        <end position="324"/>
    </location>
</feature>
<feature type="region of interest" description="Disordered" evidence="1">
    <location>
        <begin position="120"/>
        <end position="259"/>
    </location>
</feature>
<feature type="compositionally biased region" description="Polar residues" evidence="1">
    <location>
        <begin position="700"/>
        <end position="749"/>
    </location>
</feature>
<dbReference type="GO" id="GO:0015030">
    <property type="term" value="C:Cajal body"/>
    <property type="evidence" value="ECO:0007669"/>
    <property type="project" value="TreeGrafter"/>
</dbReference>
<feature type="region of interest" description="Disordered" evidence="1">
    <location>
        <begin position="274"/>
        <end position="425"/>
    </location>
</feature>
<comment type="caution">
    <text evidence="4">The sequence shown here is derived from an EMBL/GenBank/DDBJ whole genome shotgun (WGS) entry which is preliminary data.</text>
</comment>
<organism evidence="4 5">
    <name type="scientific">Perilla frutescens var. hirtella</name>
    <name type="common">Perilla citriodora</name>
    <name type="synonym">Perilla setoyensis</name>
    <dbReference type="NCBI Taxonomy" id="608512"/>
    <lineage>
        <taxon>Eukaryota</taxon>
        <taxon>Viridiplantae</taxon>
        <taxon>Streptophyta</taxon>
        <taxon>Embryophyta</taxon>
        <taxon>Tracheophyta</taxon>
        <taxon>Spermatophyta</taxon>
        <taxon>Magnoliopsida</taxon>
        <taxon>eudicotyledons</taxon>
        <taxon>Gunneridae</taxon>
        <taxon>Pentapetalae</taxon>
        <taxon>asterids</taxon>
        <taxon>lamiids</taxon>
        <taxon>Lamiales</taxon>
        <taxon>Lamiaceae</taxon>
        <taxon>Nepetoideae</taxon>
        <taxon>Elsholtzieae</taxon>
        <taxon>Perilla</taxon>
    </lineage>
</organism>
<dbReference type="EMBL" id="SDAM02000162">
    <property type="protein sequence ID" value="KAH6826670.1"/>
    <property type="molecule type" value="Genomic_DNA"/>
</dbReference>
<sequence>MEEGKRIRVVFRDDDILSETQKLEGLRRSWVLFKPHHHDVVSDLASHLLHAFQLHQSCPHGLLLSISGYVLPPFESTCILKDDEIISVRKRKDILSIEGNNAPNEVQKLKALEKQPVNTGSLLLTNEEFEEEKGGYKSDEPEEKSEEDEGLLEVVENSNKRNRKRKAVERLHGYKEKKQRSVATGNTSSDGCKEKKDGSIAGDDVKNKDEPAKHSDDSNVSEPVVKRTDDVQEEDKETDDAKISPKETKKLPSRSARRKYAKRIWLREMAKIQKQNANCESEGLRNWKEDQAKADRKKSDDQLKGRQKWKKYEADAERNKEDGQPKGLLHLKISSQNNWRVKGKKHKHYSQNGDFLKLPNQNGDVHKQQNQNGDKHEQLTQIDDILEQPNDSLHEQPDKNSAAVQERSNQNCNVSKQSNHKSAKENEVVPIEIRPGHIRFEPLEEEEEQAVQQDHAPLETFNWNGITCKKKGQQWGKENRRFTPRNDYKTNKEDFQTMTAEKEKQPNEEIDFDKLPPLLGIPKKGDLIAYQLLELSSTWTPELSAHRVGKVSWYNTESNQTLLLPVPEYPIVSEKDEGDETAQPDNSLYKEDGSLEIAFSELIDVRVLTNGRSEPGSEAVTCASEASTGNVNALKTDKPTAERSPETPEPKQGKETQPLTAEVGGSVWDQLSETLNAKKEQLSKQNGWGSTPPKKVVVVSQENSWGKNAKQLQASSPGSNWGKNYTQKPQASQQDNNSWGKQSSTGSKSWSHRALRGSALGPTMAMLRSKKDT</sequence>
<feature type="domain" description="Coilin N-terminal" evidence="2">
    <location>
        <begin position="6"/>
        <end position="181"/>
    </location>
</feature>
<dbReference type="InterPro" id="IPR024822">
    <property type="entry name" value="Coilin"/>
</dbReference>
<dbReference type="PANTHER" id="PTHR15197">
    <property type="entry name" value="COILIN P80"/>
    <property type="match status" value="1"/>
</dbReference>
<dbReference type="Proteomes" id="UP001190926">
    <property type="component" value="Unassembled WGS sequence"/>
</dbReference>
<feature type="compositionally biased region" description="Basic and acidic residues" evidence="1">
    <location>
        <begin position="191"/>
        <end position="217"/>
    </location>
</feature>
<dbReference type="InterPro" id="IPR031722">
    <property type="entry name" value="Coilin_N"/>
</dbReference>
<protein>
    <recommendedName>
        <fullName evidence="6">Coilin</fullName>
    </recommendedName>
</protein>
<evidence type="ECO:0008006" key="6">
    <source>
        <dbReference type="Google" id="ProtNLM"/>
    </source>
</evidence>
<evidence type="ECO:0000313" key="4">
    <source>
        <dbReference type="EMBL" id="KAH6826670.1"/>
    </source>
</evidence>
<feature type="compositionally biased region" description="Basic and acidic residues" evidence="1">
    <location>
        <begin position="239"/>
        <end position="250"/>
    </location>
</feature>
<feature type="compositionally biased region" description="Polar residues" evidence="1">
    <location>
        <begin position="181"/>
        <end position="190"/>
    </location>
</feature>
<dbReference type="InterPro" id="IPR056398">
    <property type="entry name" value="Tudor_Coilin"/>
</dbReference>
<keyword evidence="5" id="KW-1185">Reference proteome</keyword>
<evidence type="ECO:0000313" key="5">
    <source>
        <dbReference type="Proteomes" id="UP001190926"/>
    </source>
</evidence>
<dbReference type="GO" id="GO:0000387">
    <property type="term" value="P:spliceosomal snRNP assembly"/>
    <property type="evidence" value="ECO:0007669"/>
    <property type="project" value="TreeGrafter"/>
</dbReference>
<dbReference type="Pfam" id="PF15862">
    <property type="entry name" value="Coilin_N"/>
    <property type="match status" value="1"/>
</dbReference>
<dbReference type="AlphaFoldDB" id="A0AAD4J3T4"/>
<name>A0AAD4J3T4_PERFH</name>
<feature type="domain" description="Coilin tudor" evidence="3">
    <location>
        <begin position="509"/>
        <end position="610"/>
    </location>
</feature>
<feature type="compositionally biased region" description="Polar residues" evidence="1">
    <location>
        <begin position="359"/>
        <end position="372"/>
    </location>
</feature>
<dbReference type="GO" id="GO:0030619">
    <property type="term" value="F:U1 snRNA binding"/>
    <property type="evidence" value="ECO:0007669"/>
    <property type="project" value="TreeGrafter"/>
</dbReference>
<evidence type="ECO:0000259" key="2">
    <source>
        <dbReference type="Pfam" id="PF15862"/>
    </source>
</evidence>
<evidence type="ECO:0000259" key="3">
    <source>
        <dbReference type="Pfam" id="PF23086"/>
    </source>
</evidence>
<proteinExistence type="predicted"/>
<dbReference type="PANTHER" id="PTHR15197:SF0">
    <property type="entry name" value="COILIN"/>
    <property type="match status" value="1"/>
</dbReference>
<reference evidence="4 5" key="1">
    <citation type="journal article" date="2021" name="Nat. Commun.">
        <title>Incipient diploidization of the medicinal plant Perilla within 10,000 years.</title>
        <authorList>
            <person name="Zhang Y."/>
            <person name="Shen Q."/>
            <person name="Leng L."/>
            <person name="Zhang D."/>
            <person name="Chen S."/>
            <person name="Shi Y."/>
            <person name="Ning Z."/>
            <person name="Chen S."/>
        </authorList>
    </citation>
    <scope>NUCLEOTIDE SEQUENCE [LARGE SCALE GENOMIC DNA]</scope>
    <source>
        <strain evidence="5">cv. PC099</strain>
    </source>
</reference>
<feature type="compositionally biased region" description="Basic and acidic residues" evidence="1">
    <location>
        <begin position="635"/>
        <end position="654"/>
    </location>
</feature>
<accession>A0AAD4J3T4</accession>
<feature type="compositionally biased region" description="Acidic residues" evidence="1">
    <location>
        <begin position="140"/>
        <end position="151"/>
    </location>
</feature>
<dbReference type="GO" id="GO:0030620">
    <property type="term" value="F:U2 snRNA binding"/>
    <property type="evidence" value="ECO:0007669"/>
    <property type="project" value="TreeGrafter"/>
</dbReference>
<dbReference type="Pfam" id="PF23086">
    <property type="entry name" value="Tudor_Coilin"/>
    <property type="match status" value="1"/>
</dbReference>
<feature type="compositionally biased region" description="Polar residues" evidence="1">
    <location>
        <begin position="402"/>
        <end position="417"/>
    </location>
</feature>
<evidence type="ECO:0000256" key="1">
    <source>
        <dbReference type="SAM" id="MobiDB-lite"/>
    </source>
</evidence>